<dbReference type="PROSITE" id="PS00365">
    <property type="entry name" value="NIR_SIR"/>
    <property type="match status" value="1"/>
</dbReference>
<evidence type="ECO:0000259" key="8">
    <source>
        <dbReference type="Pfam" id="PF03460"/>
    </source>
</evidence>
<dbReference type="RefSeq" id="WP_158507732.1">
    <property type="nucleotide sequence ID" value="NZ_CAOQKZ010000006.1"/>
</dbReference>
<dbReference type="Pfam" id="PF03460">
    <property type="entry name" value="NIR_SIR_ferr"/>
    <property type="match status" value="1"/>
</dbReference>
<dbReference type="OrthoDB" id="9803707at2"/>
<dbReference type="Gene3D" id="3.90.480.10">
    <property type="entry name" value="Sulfite Reductase Hemoprotein,Domain 2"/>
    <property type="match status" value="1"/>
</dbReference>
<dbReference type="GO" id="GO:0020037">
    <property type="term" value="F:heme binding"/>
    <property type="evidence" value="ECO:0007669"/>
    <property type="project" value="InterPro"/>
</dbReference>
<dbReference type="InterPro" id="IPR045854">
    <property type="entry name" value="NO2/SO3_Rdtase_4Fe4S_sf"/>
</dbReference>
<evidence type="ECO:0000256" key="4">
    <source>
        <dbReference type="ARBA" id="ARBA00023002"/>
    </source>
</evidence>
<dbReference type="Pfam" id="PF01077">
    <property type="entry name" value="NIR_SIR"/>
    <property type="match status" value="1"/>
</dbReference>
<dbReference type="PANTHER" id="PTHR32439:SF9">
    <property type="entry name" value="BLR3264 PROTEIN"/>
    <property type="match status" value="1"/>
</dbReference>
<keyword evidence="4" id="KW-0560">Oxidoreductase</keyword>
<dbReference type="GO" id="GO:0051539">
    <property type="term" value="F:4 iron, 4 sulfur cluster binding"/>
    <property type="evidence" value="ECO:0007669"/>
    <property type="project" value="UniProtKB-KW"/>
</dbReference>
<dbReference type="InterPro" id="IPR005117">
    <property type="entry name" value="NiRdtase/SiRdtase_haem-b_fer"/>
</dbReference>
<evidence type="ECO:0000256" key="5">
    <source>
        <dbReference type="ARBA" id="ARBA00023004"/>
    </source>
</evidence>
<dbReference type="GeneID" id="78477984"/>
<dbReference type="AlphaFoldDB" id="A0A140DUR1"/>
<evidence type="ECO:0000256" key="1">
    <source>
        <dbReference type="ARBA" id="ARBA00022485"/>
    </source>
</evidence>
<keyword evidence="10" id="KW-1185">Reference proteome</keyword>
<evidence type="ECO:0000313" key="9">
    <source>
        <dbReference type="EMBL" id="AMK54388.1"/>
    </source>
</evidence>
<evidence type="ECO:0008006" key="11">
    <source>
        <dbReference type="Google" id="ProtNLM"/>
    </source>
</evidence>
<keyword evidence="3" id="KW-0479">Metal-binding</keyword>
<proteinExistence type="predicted"/>
<keyword evidence="1" id="KW-0004">4Fe-4S</keyword>
<dbReference type="InterPro" id="IPR051329">
    <property type="entry name" value="NIR_SIR_4Fe-4S"/>
</dbReference>
<dbReference type="GO" id="GO:0046872">
    <property type="term" value="F:metal ion binding"/>
    <property type="evidence" value="ECO:0007669"/>
    <property type="project" value="UniProtKB-KW"/>
</dbReference>
<keyword evidence="5" id="KW-0408">Iron</keyword>
<dbReference type="GO" id="GO:0016491">
    <property type="term" value="F:oxidoreductase activity"/>
    <property type="evidence" value="ECO:0007669"/>
    <property type="project" value="UniProtKB-KW"/>
</dbReference>
<dbReference type="InterPro" id="IPR006067">
    <property type="entry name" value="NO2/SO3_Rdtase_4Fe4S_dom"/>
</dbReference>
<evidence type="ECO:0000256" key="6">
    <source>
        <dbReference type="ARBA" id="ARBA00023014"/>
    </source>
</evidence>
<dbReference type="EMBL" id="CP011391">
    <property type="protein sequence ID" value="AMK54388.1"/>
    <property type="molecule type" value="Genomic_DNA"/>
</dbReference>
<dbReference type="PANTHER" id="PTHR32439">
    <property type="entry name" value="FERREDOXIN--NITRITE REDUCTASE, CHLOROPLASTIC"/>
    <property type="match status" value="1"/>
</dbReference>
<dbReference type="PRINTS" id="PR00397">
    <property type="entry name" value="SIROHAEM"/>
</dbReference>
<name>A0A140DUR1_9FIRM</name>
<dbReference type="PATRIC" id="fig|1702221.3.peg.1208"/>
<protein>
    <recommendedName>
        <fullName evidence="11">Ferredoxin--nitrite reductase</fullName>
    </recommendedName>
</protein>
<dbReference type="SUPFAM" id="SSF56014">
    <property type="entry name" value="Nitrite and sulphite reductase 4Fe-4S domain-like"/>
    <property type="match status" value="2"/>
</dbReference>
<reference evidence="9 10" key="1">
    <citation type="journal article" date="2016" name="Gut Pathog.">
        <title>Whole genome sequencing of "Faecalibaculum rodentium" ALO17, isolated from C57BL/6J laboratory mouse feces.</title>
        <authorList>
            <person name="Lim S."/>
            <person name="Chang D.H."/>
            <person name="Ahn S."/>
            <person name="Kim B.C."/>
        </authorList>
    </citation>
    <scope>NUCLEOTIDE SEQUENCE [LARGE SCALE GENOMIC DNA]</scope>
    <source>
        <strain evidence="9 10">Alo17</strain>
    </source>
</reference>
<evidence type="ECO:0000259" key="7">
    <source>
        <dbReference type="Pfam" id="PF01077"/>
    </source>
</evidence>
<feature type="domain" description="Nitrite/Sulfite reductase ferredoxin-like" evidence="8">
    <location>
        <begin position="49"/>
        <end position="110"/>
    </location>
</feature>
<evidence type="ECO:0000313" key="10">
    <source>
        <dbReference type="Proteomes" id="UP000069771"/>
    </source>
</evidence>
<dbReference type="Gene3D" id="3.30.413.10">
    <property type="entry name" value="Sulfite Reductase Hemoprotein, domain 1"/>
    <property type="match status" value="2"/>
</dbReference>
<evidence type="ECO:0000256" key="2">
    <source>
        <dbReference type="ARBA" id="ARBA00022617"/>
    </source>
</evidence>
<dbReference type="InterPro" id="IPR006066">
    <property type="entry name" value="NO2/SO3_Rdtase_FeS/sirohaem_BS"/>
</dbReference>
<feature type="domain" description="Nitrite/sulphite reductase 4Fe-4S" evidence="7">
    <location>
        <begin position="122"/>
        <end position="265"/>
    </location>
</feature>
<organism evidence="9 10">
    <name type="scientific">Faecalibaculum rodentium</name>
    <dbReference type="NCBI Taxonomy" id="1702221"/>
    <lineage>
        <taxon>Bacteria</taxon>
        <taxon>Bacillati</taxon>
        <taxon>Bacillota</taxon>
        <taxon>Erysipelotrichia</taxon>
        <taxon>Erysipelotrichales</taxon>
        <taxon>Erysipelotrichaceae</taxon>
        <taxon>Faecalibaculum</taxon>
    </lineage>
</organism>
<keyword evidence="2" id="KW-0349">Heme</keyword>
<dbReference type="STRING" id="1702221.AALO17_12540"/>
<dbReference type="KEGG" id="fro:AALO17_12540"/>
<dbReference type="Proteomes" id="UP000069771">
    <property type="component" value="Chromosome"/>
</dbReference>
<gene>
    <name evidence="9" type="ORF">AALO17_12540</name>
</gene>
<evidence type="ECO:0000256" key="3">
    <source>
        <dbReference type="ARBA" id="ARBA00022723"/>
    </source>
</evidence>
<keyword evidence="6" id="KW-0411">Iron-sulfur</keyword>
<dbReference type="InterPro" id="IPR036136">
    <property type="entry name" value="Nit/Sulf_reduc_fer-like_dom_sf"/>
</dbReference>
<accession>A0A140DUR1</accession>
<sequence length="521" mass="57453">MASLKSMQEQDRLQGYEQLKKKTDGYYQSSVGLGDYKPFAAARGSFAERNKRGNMVRLRNTAGRIDRKKLRFIVEEAEKHQVDMVHFATCQTVQFHHLQPDQVISLLEDIVDNGYETYGTGGDYPRNIMCSPLSGVDPDEVMNVLPYAEAAAQYLVETVDDPDMPRKLKTAFLGDRENMTHATYRDLGFAATDVGTFDIYAAGGLGPNPAFGVQVGQDVKPVECLYYVQAMMNTFRKYGNTGNKRRARTRYMVEDLGGDEAFRQAFLQELAAVRNALQLELGPEIVSPVTKEGDGTSPQTHWRIQPQKQQGLYSVLYHPVGGCPKLSVLRSLSTALDSMDGVELRTSPDQSVYIINLTGCEADLIARITEADTARSLFETSTACVGAGTCVVGVRDSQKLLKEMIRAVREAGISQDALPKLHISGCPSSCSAQQTAEIGLRGTVKVVAKGDIRPAYFLSLHGKNGRNDSRMGREAGVILEEDMIPFILSLGREVSDTGLAYHDWAENHPGRLDEIAAQYTK</sequence>
<dbReference type="SUPFAM" id="SSF55124">
    <property type="entry name" value="Nitrite/Sulfite reductase N-terminal domain-like"/>
    <property type="match status" value="2"/>
</dbReference>